<evidence type="ECO:0000313" key="1">
    <source>
        <dbReference type="Proteomes" id="UP000887564"/>
    </source>
</evidence>
<protein>
    <submittedName>
        <fullName evidence="2">Uncharacterized protein</fullName>
    </submittedName>
</protein>
<sequence length="97" mass="11207">MVDRRQLATRYAIQVEAAINIDNTVIVKHKIERESVMEHFQFSGSVAEFFLRSRGREFSGYENRVILVFIVILGKSVKEVHFTECVSIQIQRSTTDS</sequence>
<proteinExistence type="predicted"/>
<dbReference type="AlphaFoldDB" id="A0A914R606"/>
<organism evidence="1 2">
    <name type="scientific">Parascaris equorum</name>
    <name type="common">Equine roundworm</name>
    <dbReference type="NCBI Taxonomy" id="6256"/>
    <lineage>
        <taxon>Eukaryota</taxon>
        <taxon>Metazoa</taxon>
        <taxon>Ecdysozoa</taxon>
        <taxon>Nematoda</taxon>
        <taxon>Chromadorea</taxon>
        <taxon>Rhabditida</taxon>
        <taxon>Spirurina</taxon>
        <taxon>Ascaridomorpha</taxon>
        <taxon>Ascaridoidea</taxon>
        <taxon>Ascarididae</taxon>
        <taxon>Parascaris</taxon>
    </lineage>
</organism>
<reference evidence="2" key="1">
    <citation type="submission" date="2022-11" db="UniProtKB">
        <authorList>
            <consortium name="WormBaseParasite"/>
        </authorList>
    </citation>
    <scope>IDENTIFICATION</scope>
</reference>
<name>A0A914R606_PAREQ</name>
<dbReference type="Proteomes" id="UP000887564">
    <property type="component" value="Unplaced"/>
</dbReference>
<evidence type="ECO:0000313" key="2">
    <source>
        <dbReference type="WBParaSite" id="PEQ_0000009601-mRNA-1"/>
    </source>
</evidence>
<accession>A0A914R606</accession>
<dbReference type="WBParaSite" id="PEQ_0000009601-mRNA-1">
    <property type="protein sequence ID" value="PEQ_0000009601-mRNA-1"/>
    <property type="gene ID" value="PEQ_0000009601"/>
</dbReference>
<keyword evidence="1" id="KW-1185">Reference proteome</keyword>